<dbReference type="Gene3D" id="3.30.160.20">
    <property type="match status" value="1"/>
</dbReference>
<dbReference type="FunFam" id="3.30.160.20:FF:000010">
    <property type="entry name" value="Peptide chain release factor 2"/>
    <property type="match status" value="1"/>
</dbReference>
<gene>
    <name evidence="4" type="primary">prfB</name>
    <name evidence="7" type="ORF">EP073_07770</name>
</gene>
<dbReference type="InterPro" id="IPR045853">
    <property type="entry name" value="Pep_chain_release_fac_I_sf"/>
</dbReference>
<dbReference type="KEGG" id="gtl:EP073_07770"/>
<evidence type="ECO:0000256" key="5">
    <source>
        <dbReference type="NCBIfam" id="TIGR00020"/>
    </source>
</evidence>
<dbReference type="InterPro" id="IPR000352">
    <property type="entry name" value="Pep_chain_release_fac_I"/>
</dbReference>
<dbReference type="Gene3D" id="3.30.70.1660">
    <property type="match status" value="1"/>
</dbReference>
<dbReference type="InterPro" id="IPR004374">
    <property type="entry name" value="PrfB"/>
</dbReference>
<dbReference type="PROSITE" id="PS00745">
    <property type="entry name" value="RF_PROK_I"/>
    <property type="match status" value="1"/>
</dbReference>
<evidence type="ECO:0000256" key="4">
    <source>
        <dbReference type="HAMAP-Rule" id="MF_00094"/>
    </source>
</evidence>
<comment type="function">
    <text evidence="4">Peptide chain release factor 2 directs the termination of translation in response to the peptide chain termination codons UGA and UAA.</text>
</comment>
<keyword evidence="8" id="KW-1185">Reference proteome</keyword>
<dbReference type="NCBIfam" id="TIGR00020">
    <property type="entry name" value="prfB"/>
    <property type="match status" value="1"/>
</dbReference>
<dbReference type="OrthoDB" id="9806673at2"/>
<evidence type="ECO:0000313" key="7">
    <source>
        <dbReference type="EMBL" id="QAR33300.1"/>
    </source>
</evidence>
<name>A0A3R5YZG5_9BACT</name>
<feature type="modified residue" description="N5-methylglutamine" evidence="4">
    <location>
        <position position="250"/>
    </location>
</feature>
<keyword evidence="4" id="KW-0963">Cytoplasm</keyword>
<reference evidence="7 8" key="1">
    <citation type="submission" date="2019-01" db="EMBL/GenBank/DDBJ databases">
        <title>Geovibrio thiophilus DSM 11263, complete genome.</title>
        <authorList>
            <person name="Spring S."/>
            <person name="Bunk B."/>
            <person name="Sproer C."/>
        </authorList>
    </citation>
    <scope>NUCLEOTIDE SEQUENCE [LARGE SCALE GENOMIC DNA]</scope>
    <source>
        <strain evidence="7 8">DSM 11263</strain>
    </source>
</reference>
<organism evidence="7 8">
    <name type="scientific">Geovibrio thiophilus</name>
    <dbReference type="NCBI Taxonomy" id="139438"/>
    <lineage>
        <taxon>Bacteria</taxon>
        <taxon>Pseudomonadati</taxon>
        <taxon>Deferribacterota</taxon>
        <taxon>Deferribacteres</taxon>
        <taxon>Deferribacterales</taxon>
        <taxon>Geovibrionaceae</taxon>
        <taxon>Geovibrio</taxon>
    </lineage>
</organism>
<protein>
    <recommendedName>
        <fullName evidence="4 5">Peptide chain release factor 2</fullName>
        <shortName evidence="4">RF-2</shortName>
    </recommendedName>
</protein>
<dbReference type="SUPFAM" id="SSF75620">
    <property type="entry name" value="Release factor"/>
    <property type="match status" value="1"/>
</dbReference>
<dbReference type="EMBL" id="CP035108">
    <property type="protein sequence ID" value="QAR33300.1"/>
    <property type="molecule type" value="Genomic_DNA"/>
</dbReference>
<dbReference type="InterPro" id="IPR005139">
    <property type="entry name" value="PCRF"/>
</dbReference>
<sequence length="373" mass="42734">MSIEESQSLFWELKDQVKGFYPVVNEEDITERIRRVDEMSINEPDFWTKKESKALLKEQSNMKKFLDEWKDVKNLVDEVETLLELYGEGADEVAEDIISTTDKLEATIRQFELKLILDDPHDPNNAILTIHSGAGGTESNDWAQMLYRMYTRYAERMGFKCEVMDMIEGEEAGIKSVTFNIIGAYAFGYLKGEIGVHRLVRISPFDSQSRRHTSFASVFVLPEIDDDIEIEINESELQIDTYRASGAGGQHINTTDSAVRITHQPTGIVVTCQNERSQHKNKAHAMKLLKAKLYDHEMKKRNEERDKLESTKTDIAWGSQIRSYVVHPYKMVKDLRTRHETGNVDSVMDGGLEPFIRSYLLHSAGIESDAKEN</sequence>
<evidence type="ECO:0000256" key="2">
    <source>
        <dbReference type="ARBA" id="ARBA00022481"/>
    </source>
</evidence>
<accession>A0A3R5YZG5</accession>
<dbReference type="RefSeq" id="WP_128466586.1">
    <property type="nucleotide sequence ID" value="NZ_CP035108.1"/>
</dbReference>
<evidence type="ECO:0000256" key="1">
    <source>
        <dbReference type="ARBA" id="ARBA00010835"/>
    </source>
</evidence>
<dbReference type="PANTHER" id="PTHR43116:SF3">
    <property type="entry name" value="CLASS I PEPTIDE CHAIN RELEASE FACTOR"/>
    <property type="match status" value="1"/>
</dbReference>
<comment type="PTM">
    <text evidence="4">Methylated by PrmC. Methylation increases the termination efficiency of RF2.</text>
</comment>
<dbReference type="Proteomes" id="UP000287502">
    <property type="component" value="Chromosome"/>
</dbReference>
<dbReference type="GO" id="GO:0016149">
    <property type="term" value="F:translation release factor activity, codon specific"/>
    <property type="evidence" value="ECO:0007669"/>
    <property type="project" value="UniProtKB-UniRule"/>
</dbReference>
<evidence type="ECO:0000313" key="8">
    <source>
        <dbReference type="Proteomes" id="UP000287502"/>
    </source>
</evidence>
<dbReference type="Pfam" id="PF00472">
    <property type="entry name" value="RF-1"/>
    <property type="match status" value="1"/>
</dbReference>
<dbReference type="Pfam" id="PF03462">
    <property type="entry name" value="PCRF"/>
    <property type="match status" value="1"/>
</dbReference>
<dbReference type="Gene3D" id="1.20.58.410">
    <property type="entry name" value="Release factor"/>
    <property type="match status" value="1"/>
</dbReference>
<comment type="subcellular location">
    <subcellularLocation>
        <location evidence="4">Cytoplasm</location>
    </subcellularLocation>
</comment>
<dbReference type="AlphaFoldDB" id="A0A3R5YZG5"/>
<keyword evidence="3 4" id="KW-0648">Protein biosynthesis</keyword>
<evidence type="ECO:0000256" key="3">
    <source>
        <dbReference type="ARBA" id="ARBA00022917"/>
    </source>
</evidence>
<dbReference type="GO" id="GO:0005737">
    <property type="term" value="C:cytoplasm"/>
    <property type="evidence" value="ECO:0007669"/>
    <property type="project" value="UniProtKB-SubCell"/>
</dbReference>
<dbReference type="HAMAP" id="MF_00094">
    <property type="entry name" value="Rel_fac_2"/>
    <property type="match status" value="1"/>
</dbReference>
<feature type="domain" description="Prokaryotic-type class I peptide chain release factors" evidence="6">
    <location>
        <begin position="243"/>
        <end position="259"/>
    </location>
</feature>
<dbReference type="PANTHER" id="PTHR43116">
    <property type="entry name" value="PEPTIDE CHAIN RELEASE FACTOR 2"/>
    <property type="match status" value="1"/>
</dbReference>
<keyword evidence="2 4" id="KW-0488">Methylation</keyword>
<dbReference type="SMART" id="SM00937">
    <property type="entry name" value="PCRF"/>
    <property type="match status" value="1"/>
</dbReference>
<proteinExistence type="inferred from homology"/>
<comment type="similarity">
    <text evidence="1 4">Belongs to the prokaryotic/mitochondrial release factor family.</text>
</comment>
<evidence type="ECO:0000259" key="6">
    <source>
        <dbReference type="PROSITE" id="PS00745"/>
    </source>
</evidence>